<dbReference type="EMBL" id="UINC01022085">
    <property type="protein sequence ID" value="SVA90983.1"/>
    <property type="molecule type" value="Genomic_DNA"/>
</dbReference>
<dbReference type="PROSITE" id="PS51257">
    <property type="entry name" value="PROKAR_LIPOPROTEIN"/>
    <property type="match status" value="1"/>
</dbReference>
<reference evidence="1" key="1">
    <citation type="submission" date="2018-05" db="EMBL/GenBank/DDBJ databases">
        <authorList>
            <person name="Lanie J.A."/>
            <person name="Ng W.-L."/>
            <person name="Kazmierczak K.M."/>
            <person name="Andrzejewski T.M."/>
            <person name="Davidsen T.M."/>
            <person name="Wayne K.J."/>
            <person name="Tettelin H."/>
            <person name="Glass J.I."/>
            <person name="Rusch D."/>
            <person name="Podicherti R."/>
            <person name="Tsui H.-C.T."/>
            <person name="Winkler M.E."/>
        </authorList>
    </citation>
    <scope>NUCLEOTIDE SEQUENCE</scope>
</reference>
<evidence type="ECO:0000313" key="1">
    <source>
        <dbReference type="EMBL" id="SVA90983.1"/>
    </source>
</evidence>
<dbReference type="SUPFAM" id="SSF48452">
    <property type="entry name" value="TPR-like"/>
    <property type="match status" value="1"/>
</dbReference>
<proteinExistence type="predicted"/>
<organism evidence="1">
    <name type="scientific">marine metagenome</name>
    <dbReference type="NCBI Taxonomy" id="408172"/>
    <lineage>
        <taxon>unclassified sequences</taxon>
        <taxon>metagenomes</taxon>
        <taxon>ecological metagenomes</taxon>
    </lineage>
</organism>
<name>A0A381ZQC6_9ZZZZ</name>
<dbReference type="InterPro" id="IPR011990">
    <property type="entry name" value="TPR-like_helical_dom_sf"/>
</dbReference>
<dbReference type="AlphaFoldDB" id="A0A381ZQC6"/>
<sequence length="210" mass="22469">MIMTNKMKLISLLTTFAMVGCSLEVDNPNSLLEADMKTPAAASAVANGGWNATLNGIGYIMIANAVATDEVVWTGSRDAWRQLDKGGMTNVYNEFVDGAWPYITEGRWMSDKAVSVLEGLGADLEDNQDLVRAYLSASMVRIYIADMFDDFVMDSDKTVSGNATGAANMNNLYDQATALLGKAAALADADNKVRIAGLKARVAHAKGVWG</sequence>
<accession>A0A381ZQC6</accession>
<feature type="non-terminal residue" evidence="1">
    <location>
        <position position="210"/>
    </location>
</feature>
<evidence type="ECO:0008006" key="2">
    <source>
        <dbReference type="Google" id="ProtNLM"/>
    </source>
</evidence>
<protein>
    <recommendedName>
        <fullName evidence="2">SusD-like N-terminal domain-containing protein</fullName>
    </recommendedName>
</protein>
<gene>
    <name evidence="1" type="ORF">METZ01_LOCUS143837</name>
</gene>